<reference evidence="3 4" key="1">
    <citation type="submission" date="2023-05" db="EMBL/GenBank/DDBJ databases">
        <title>B98-5 Cell Line De Novo Hybrid Assembly: An Optical Mapping Approach.</title>
        <authorList>
            <person name="Kananen K."/>
            <person name="Auerbach J.A."/>
            <person name="Kautto E."/>
            <person name="Blachly J.S."/>
        </authorList>
    </citation>
    <scope>NUCLEOTIDE SEQUENCE [LARGE SCALE GENOMIC DNA]</scope>
    <source>
        <strain evidence="3">B95-8</strain>
        <tissue evidence="3">Cell line</tissue>
    </source>
</reference>
<evidence type="ECO:0008006" key="5">
    <source>
        <dbReference type="Google" id="ProtNLM"/>
    </source>
</evidence>
<gene>
    <name evidence="3" type="ORF">P7K49_012436</name>
</gene>
<evidence type="ECO:0000256" key="2">
    <source>
        <dbReference type="SAM" id="SignalP"/>
    </source>
</evidence>
<dbReference type="PANTHER" id="PTHR10353:SF10">
    <property type="entry name" value="KLOTHO"/>
    <property type="match status" value="1"/>
</dbReference>
<sequence>MPASAPPRRPRPPPLSLSLLLLVLGGCRLRAEPGDGAQTWVRFSRPPSPETAGVFQDTFPDGFLWAVGSAAYQTEGGWRQHGKGASIWDTFTHHPLAPPGGPRVANLSSGTPPPLPPATGDVASDGYNNVFRDTEALRELGVTHYRFSISWARVFPNGSSGAPNREGLRYYRRLLERLRELGVQPVVTLYHWDLPQHLQDVYGGWANRALTDHFRDYAELCFRHFGGQVKYWITIDNPYVVAWHGYATGRLAPGIRGSPRLGYLVAHNLLLVSARAQAEGHAGETEGLWRGQGKWGN</sequence>
<dbReference type="Pfam" id="PF00232">
    <property type="entry name" value="Glyco_hydro_1"/>
    <property type="match status" value="1"/>
</dbReference>
<dbReference type="InterPro" id="IPR017853">
    <property type="entry name" value="GH"/>
</dbReference>
<evidence type="ECO:0000256" key="1">
    <source>
        <dbReference type="RuleBase" id="RU003690"/>
    </source>
</evidence>
<dbReference type="Gene3D" id="3.20.20.80">
    <property type="entry name" value="Glycosidases"/>
    <property type="match status" value="1"/>
</dbReference>
<dbReference type="SUPFAM" id="SSF51445">
    <property type="entry name" value="(Trans)glycosidases"/>
    <property type="match status" value="1"/>
</dbReference>
<comment type="caution">
    <text evidence="3">The sequence shown here is derived from an EMBL/GenBank/DDBJ whole genome shotgun (WGS) entry which is preliminary data.</text>
</comment>
<keyword evidence="2" id="KW-0732">Signal</keyword>
<dbReference type="InterPro" id="IPR001360">
    <property type="entry name" value="Glyco_hydro_1"/>
</dbReference>
<feature type="signal peptide" evidence="2">
    <location>
        <begin position="1"/>
        <end position="31"/>
    </location>
</feature>
<dbReference type="EMBL" id="JASSZA010000005">
    <property type="protein sequence ID" value="KAK2112689.1"/>
    <property type="molecule type" value="Genomic_DNA"/>
</dbReference>
<comment type="similarity">
    <text evidence="1">Belongs to the glycosyl hydrolase 1 family.</text>
</comment>
<evidence type="ECO:0000313" key="3">
    <source>
        <dbReference type="EMBL" id="KAK2112689.1"/>
    </source>
</evidence>
<evidence type="ECO:0000313" key="4">
    <source>
        <dbReference type="Proteomes" id="UP001266305"/>
    </source>
</evidence>
<protein>
    <recommendedName>
        <fullName evidence="5">Klotho</fullName>
    </recommendedName>
</protein>
<name>A0ABQ9VV13_SAGOE</name>
<dbReference type="PROSITE" id="PS00653">
    <property type="entry name" value="GLYCOSYL_HYDROL_F1_2"/>
    <property type="match status" value="1"/>
</dbReference>
<proteinExistence type="inferred from homology"/>
<feature type="chain" id="PRO_5046383630" description="Klotho" evidence="2">
    <location>
        <begin position="32"/>
        <end position="297"/>
    </location>
</feature>
<dbReference type="PANTHER" id="PTHR10353">
    <property type="entry name" value="GLYCOSYL HYDROLASE"/>
    <property type="match status" value="1"/>
</dbReference>
<organism evidence="3 4">
    <name type="scientific">Saguinus oedipus</name>
    <name type="common">Cotton-top tamarin</name>
    <name type="synonym">Oedipomidas oedipus</name>
    <dbReference type="NCBI Taxonomy" id="9490"/>
    <lineage>
        <taxon>Eukaryota</taxon>
        <taxon>Metazoa</taxon>
        <taxon>Chordata</taxon>
        <taxon>Craniata</taxon>
        <taxon>Vertebrata</taxon>
        <taxon>Euteleostomi</taxon>
        <taxon>Mammalia</taxon>
        <taxon>Eutheria</taxon>
        <taxon>Euarchontoglires</taxon>
        <taxon>Primates</taxon>
        <taxon>Haplorrhini</taxon>
        <taxon>Platyrrhini</taxon>
        <taxon>Cebidae</taxon>
        <taxon>Callitrichinae</taxon>
        <taxon>Saguinus</taxon>
    </lineage>
</organism>
<accession>A0ABQ9VV13</accession>
<dbReference type="InterPro" id="IPR033132">
    <property type="entry name" value="GH_1_N_CS"/>
</dbReference>
<dbReference type="Proteomes" id="UP001266305">
    <property type="component" value="Unassembled WGS sequence"/>
</dbReference>
<keyword evidence="4" id="KW-1185">Reference proteome</keyword>